<evidence type="ECO:0000256" key="8">
    <source>
        <dbReference type="HAMAP-Rule" id="MF_00972"/>
    </source>
</evidence>
<dbReference type="SUPFAM" id="SSF53927">
    <property type="entry name" value="Cytidine deaminase-like"/>
    <property type="match status" value="1"/>
</dbReference>
<dbReference type="PANTHER" id="PTHR11079">
    <property type="entry name" value="CYTOSINE DEAMINASE FAMILY MEMBER"/>
    <property type="match status" value="1"/>
</dbReference>
<comment type="subunit">
    <text evidence="2 8">Homodimer.</text>
</comment>
<sequence>MIFSEDKYRFMYAALQEAEKAFEDDEVPIGAVVVYKDRIIGRGYNQVERLKDATAHAEMIAITSAANNLGNWRLNECSIYVTVEPCIMCTGALLHSRIDELYFGTYDTKFGACGSIYNLAEESKVNHRIKVYSGLMASESEQLLKSFFSKKRNKIFPYDNHNLA</sequence>
<proteinExistence type="inferred from homology"/>
<organism evidence="10">
    <name type="scientific">Ignavibacterium album</name>
    <dbReference type="NCBI Taxonomy" id="591197"/>
    <lineage>
        <taxon>Bacteria</taxon>
        <taxon>Pseudomonadati</taxon>
        <taxon>Ignavibacteriota</taxon>
        <taxon>Ignavibacteria</taxon>
        <taxon>Ignavibacteriales</taxon>
        <taxon>Ignavibacteriaceae</taxon>
        <taxon>Ignavibacterium</taxon>
    </lineage>
</organism>
<dbReference type="FunFam" id="3.40.140.10:FF:000005">
    <property type="entry name" value="tRNA-specific adenosine deaminase"/>
    <property type="match status" value="1"/>
</dbReference>
<dbReference type="GO" id="GO:0052717">
    <property type="term" value="F:tRNA-specific adenosine-34 deaminase activity"/>
    <property type="evidence" value="ECO:0007669"/>
    <property type="project" value="UniProtKB-UniRule"/>
</dbReference>
<gene>
    <name evidence="8" type="primary">tadA</name>
    <name evidence="10" type="ORF">ENS31_06935</name>
</gene>
<dbReference type="HAMAP" id="MF_00972">
    <property type="entry name" value="tRNA_aden_deaminase"/>
    <property type="match status" value="1"/>
</dbReference>
<dbReference type="Gene3D" id="3.40.140.10">
    <property type="entry name" value="Cytidine Deaminase, domain 2"/>
    <property type="match status" value="1"/>
</dbReference>
<evidence type="ECO:0000256" key="3">
    <source>
        <dbReference type="ARBA" id="ARBA00022694"/>
    </source>
</evidence>
<dbReference type="PROSITE" id="PS51747">
    <property type="entry name" value="CYT_DCMP_DEAMINASES_2"/>
    <property type="match status" value="1"/>
</dbReference>
<dbReference type="PANTHER" id="PTHR11079:SF202">
    <property type="entry name" value="TRNA-SPECIFIC ADENOSINE DEAMINASE"/>
    <property type="match status" value="1"/>
</dbReference>
<feature type="domain" description="CMP/dCMP-type deaminase" evidence="9">
    <location>
        <begin position="5"/>
        <end position="124"/>
    </location>
</feature>
<dbReference type="PROSITE" id="PS00903">
    <property type="entry name" value="CYT_DCMP_DEAMINASES_1"/>
    <property type="match status" value="1"/>
</dbReference>
<evidence type="ECO:0000313" key="10">
    <source>
        <dbReference type="EMBL" id="HFI91255.1"/>
    </source>
</evidence>
<dbReference type="GO" id="GO:0002100">
    <property type="term" value="P:tRNA wobble adenosine to inosine editing"/>
    <property type="evidence" value="ECO:0007669"/>
    <property type="project" value="UniProtKB-UniRule"/>
</dbReference>
<comment type="function">
    <text evidence="8">Catalyzes the deamination of adenosine to inosine at the wobble position 34 of tRNA(Arg2).</text>
</comment>
<dbReference type="GO" id="GO:0008270">
    <property type="term" value="F:zinc ion binding"/>
    <property type="evidence" value="ECO:0007669"/>
    <property type="project" value="UniProtKB-UniRule"/>
</dbReference>
<dbReference type="CDD" id="cd01285">
    <property type="entry name" value="nucleoside_deaminase"/>
    <property type="match status" value="1"/>
</dbReference>
<dbReference type="InterPro" id="IPR028883">
    <property type="entry name" value="tRNA_aden_deaminase"/>
</dbReference>
<accession>A0A7V2ZJV4</accession>
<comment type="catalytic activity">
    <reaction evidence="7 8">
        <text>adenosine(34) in tRNA + H2O + H(+) = inosine(34) in tRNA + NH4(+)</text>
        <dbReference type="Rhea" id="RHEA:43168"/>
        <dbReference type="Rhea" id="RHEA-COMP:10373"/>
        <dbReference type="Rhea" id="RHEA-COMP:10374"/>
        <dbReference type="ChEBI" id="CHEBI:15377"/>
        <dbReference type="ChEBI" id="CHEBI:15378"/>
        <dbReference type="ChEBI" id="CHEBI:28938"/>
        <dbReference type="ChEBI" id="CHEBI:74411"/>
        <dbReference type="ChEBI" id="CHEBI:82852"/>
        <dbReference type="EC" id="3.5.4.33"/>
    </reaction>
</comment>
<keyword evidence="5 8" id="KW-0378">Hydrolase</keyword>
<protein>
    <recommendedName>
        <fullName evidence="8">tRNA-specific adenosine deaminase</fullName>
        <ecNumber evidence="8">3.5.4.33</ecNumber>
    </recommendedName>
</protein>
<dbReference type="EC" id="3.5.4.33" evidence="8"/>
<evidence type="ECO:0000256" key="7">
    <source>
        <dbReference type="ARBA" id="ARBA00048045"/>
    </source>
</evidence>
<name>A0A7V2ZJV4_9BACT</name>
<comment type="caution">
    <text evidence="10">The sequence shown here is derived from an EMBL/GenBank/DDBJ whole genome shotgun (WGS) entry which is preliminary data.</text>
</comment>
<dbReference type="NCBIfam" id="NF008113">
    <property type="entry name" value="PRK10860.1"/>
    <property type="match status" value="1"/>
</dbReference>
<keyword evidence="6 8" id="KW-0862">Zinc</keyword>
<feature type="binding site" evidence="8">
    <location>
        <position position="89"/>
    </location>
    <ligand>
        <name>Zn(2+)</name>
        <dbReference type="ChEBI" id="CHEBI:29105"/>
        <note>catalytic</note>
    </ligand>
</feature>
<feature type="binding site" evidence="8">
    <location>
        <position position="56"/>
    </location>
    <ligand>
        <name>Zn(2+)</name>
        <dbReference type="ChEBI" id="CHEBI:29105"/>
        <note>catalytic</note>
    </ligand>
</feature>
<evidence type="ECO:0000256" key="4">
    <source>
        <dbReference type="ARBA" id="ARBA00022723"/>
    </source>
</evidence>
<evidence type="ECO:0000256" key="6">
    <source>
        <dbReference type="ARBA" id="ARBA00022833"/>
    </source>
</evidence>
<evidence type="ECO:0000256" key="1">
    <source>
        <dbReference type="ARBA" id="ARBA00010669"/>
    </source>
</evidence>
<keyword evidence="4 8" id="KW-0479">Metal-binding</keyword>
<dbReference type="Pfam" id="PF00383">
    <property type="entry name" value="dCMP_cyt_deam_1"/>
    <property type="match status" value="1"/>
</dbReference>
<feature type="active site" description="Proton donor" evidence="8">
    <location>
        <position position="58"/>
    </location>
</feature>
<dbReference type="InterPro" id="IPR002125">
    <property type="entry name" value="CMP_dCMP_dom"/>
</dbReference>
<comment type="cofactor">
    <cofactor evidence="8">
        <name>Zn(2+)</name>
        <dbReference type="ChEBI" id="CHEBI:29105"/>
    </cofactor>
    <text evidence="8">Binds 1 zinc ion per subunit.</text>
</comment>
<dbReference type="EMBL" id="DSUJ01000008">
    <property type="protein sequence ID" value="HFI91255.1"/>
    <property type="molecule type" value="Genomic_DNA"/>
</dbReference>
<evidence type="ECO:0000256" key="2">
    <source>
        <dbReference type="ARBA" id="ARBA00011738"/>
    </source>
</evidence>
<feature type="binding site" evidence="8">
    <location>
        <position position="86"/>
    </location>
    <ligand>
        <name>Zn(2+)</name>
        <dbReference type="ChEBI" id="CHEBI:29105"/>
        <note>catalytic</note>
    </ligand>
</feature>
<keyword evidence="3 8" id="KW-0819">tRNA processing</keyword>
<comment type="similarity">
    <text evidence="1">Belongs to the cytidine and deoxycytidylate deaminase family. ADAT2 subfamily.</text>
</comment>
<evidence type="ECO:0000259" key="9">
    <source>
        <dbReference type="PROSITE" id="PS51747"/>
    </source>
</evidence>
<dbReference type="InterPro" id="IPR016193">
    <property type="entry name" value="Cytidine_deaminase-like"/>
</dbReference>
<evidence type="ECO:0000256" key="5">
    <source>
        <dbReference type="ARBA" id="ARBA00022801"/>
    </source>
</evidence>
<dbReference type="InterPro" id="IPR016192">
    <property type="entry name" value="APOBEC/CMP_deaminase_Zn-bd"/>
</dbReference>
<reference evidence="10" key="1">
    <citation type="journal article" date="2020" name="mSystems">
        <title>Genome- and Community-Level Interaction Insights into Carbon Utilization and Element Cycling Functions of Hydrothermarchaeota in Hydrothermal Sediment.</title>
        <authorList>
            <person name="Zhou Z."/>
            <person name="Liu Y."/>
            <person name="Xu W."/>
            <person name="Pan J."/>
            <person name="Luo Z.H."/>
            <person name="Li M."/>
        </authorList>
    </citation>
    <scope>NUCLEOTIDE SEQUENCE [LARGE SCALE GENOMIC DNA]</scope>
    <source>
        <strain evidence="10">SpSt-479</strain>
    </source>
</reference>
<dbReference type="AlphaFoldDB" id="A0A7V2ZJV4"/>